<dbReference type="GO" id="GO:0005886">
    <property type="term" value="C:plasma membrane"/>
    <property type="evidence" value="ECO:0007669"/>
    <property type="project" value="UniProtKB-SubCell"/>
</dbReference>
<evidence type="ECO:0000256" key="12">
    <source>
        <dbReference type="SAM" id="MobiDB-lite"/>
    </source>
</evidence>
<evidence type="ECO:0000256" key="5">
    <source>
        <dbReference type="ARBA" id="ARBA00022989"/>
    </source>
</evidence>
<keyword evidence="8 14" id="KW-0675">Receptor</keyword>
<dbReference type="InterPro" id="IPR052192">
    <property type="entry name" value="Insect_Ionotropic_Sensory_Rcpt"/>
</dbReference>
<keyword evidence="9" id="KW-0325">Glycoprotein</keyword>
<name>A0A5B7H3P0_PORTR</name>
<dbReference type="Proteomes" id="UP000324222">
    <property type="component" value="Unassembled WGS sequence"/>
</dbReference>
<evidence type="ECO:0000256" key="1">
    <source>
        <dbReference type="ARBA" id="ARBA00004651"/>
    </source>
</evidence>
<evidence type="ECO:0000313" key="15">
    <source>
        <dbReference type="Proteomes" id="UP000324222"/>
    </source>
</evidence>
<dbReference type="Pfam" id="PF10613">
    <property type="entry name" value="Lig_chan-Glu_bd"/>
    <property type="match status" value="1"/>
</dbReference>
<keyword evidence="2" id="KW-0813">Transport</keyword>
<keyword evidence="7" id="KW-0472">Membrane</keyword>
<evidence type="ECO:0000256" key="8">
    <source>
        <dbReference type="ARBA" id="ARBA00023170"/>
    </source>
</evidence>
<dbReference type="PANTHER" id="PTHR42643">
    <property type="entry name" value="IONOTROPIC RECEPTOR 20A-RELATED"/>
    <property type="match status" value="1"/>
</dbReference>
<evidence type="ECO:0000256" key="7">
    <source>
        <dbReference type="ARBA" id="ARBA00023136"/>
    </source>
</evidence>
<keyword evidence="4" id="KW-0812">Transmembrane</keyword>
<reference evidence="14 15" key="1">
    <citation type="submission" date="2019-05" db="EMBL/GenBank/DDBJ databases">
        <title>Another draft genome of Portunus trituberculatus and its Hox gene families provides insights of decapod evolution.</title>
        <authorList>
            <person name="Jeong J.-H."/>
            <person name="Song I."/>
            <person name="Kim S."/>
            <person name="Choi T."/>
            <person name="Kim D."/>
            <person name="Ryu S."/>
            <person name="Kim W."/>
        </authorList>
    </citation>
    <scope>NUCLEOTIDE SEQUENCE [LARGE SCALE GENOMIC DNA]</scope>
    <source>
        <tissue evidence="14">Muscle</tissue>
    </source>
</reference>
<dbReference type="GO" id="GO:0015276">
    <property type="term" value="F:ligand-gated monoatomic ion channel activity"/>
    <property type="evidence" value="ECO:0007669"/>
    <property type="project" value="InterPro"/>
</dbReference>
<dbReference type="OrthoDB" id="6377779at2759"/>
<keyword evidence="10" id="KW-1071">Ligand-gated ion channel</keyword>
<feature type="region of interest" description="Disordered" evidence="12">
    <location>
        <begin position="79"/>
        <end position="103"/>
    </location>
</feature>
<organism evidence="14 15">
    <name type="scientific">Portunus trituberculatus</name>
    <name type="common">Swimming crab</name>
    <name type="synonym">Neptunus trituberculatus</name>
    <dbReference type="NCBI Taxonomy" id="210409"/>
    <lineage>
        <taxon>Eukaryota</taxon>
        <taxon>Metazoa</taxon>
        <taxon>Ecdysozoa</taxon>
        <taxon>Arthropoda</taxon>
        <taxon>Crustacea</taxon>
        <taxon>Multicrustacea</taxon>
        <taxon>Malacostraca</taxon>
        <taxon>Eumalacostraca</taxon>
        <taxon>Eucarida</taxon>
        <taxon>Decapoda</taxon>
        <taxon>Pleocyemata</taxon>
        <taxon>Brachyura</taxon>
        <taxon>Eubrachyura</taxon>
        <taxon>Portunoidea</taxon>
        <taxon>Portunidae</taxon>
        <taxon>Portuninae</taxon>
        <taxon>Portunus</taxon>
    </lineage>
</organism>
<dbReference type="SUPFAM" id="SSF53850">
    <property type="entry name" value="Periplasmic binding protein-like II"/>
    <property type="match status" value="1"/>
</dbReference>
<keyword evidence="3" id="KW-1003">Cell membrane</keyword>
<dbReference type="InterPro" id="IPR019594">
    <property type="entry name" value="Glu/Gly-bd"/>
</dbReference>
<feature type="domain" description="Ionotropic glutamate receptor L-glutamate and glycine-binding" evidence="13">
    <location>
        <begin position="170"/>
        <end position="250"/>
    </location>
</feature>
<comment type="subcellular location">
    <subcellularLocation>
        <location evidence="1">Cell membrane</location>
        <topology evidence="1">Multi-pass membrane protein</topology>
    </subcellularLocation>
</comment>
<evidence type="ECO:0000256" key="6">
    <source>
        <dbReference type="ARBA" id="ARBA00023065"/>
    </source>
</evidence>
<evidence type="ECO:0000256" key="10">
    <source>
        <dbReference type="ARBA" id="ARBA00023286"/>
    </source>
</evidence>
<keyword evidence="6" id="KW-0406">Ion transport</keyword>
<dbReference type="PANTHER" id="PTHR42643:SF24">
    <property type="entry name" value="IONOTROPIC RECEPTOR 60A"/>
    <property type="match status" value="1"/>
</dbReference>
<evidence type="ECO:0000256" key="9">
    <source>
        <dbReference type="ARBA" id="ARBA00023180"/>
    </source>
</evidence>
<evidence type="ECO:0000259" key="13">
    <source>
        <dbReference type="Pfam" id="PF10613"/>
    </source>
</evidence>
<protein>
    <submittedName>
        <fullName evidence="14">Glutamate receptor ionotropic, NMDA 2B</fullName>
    </submittedName>
</protein>
<dbReference type="Gene3D" id="3.40.190.10">
    <property type="entry name" value="Periplasmic binding protein-like II"/>
    <property type="match status" value="1"/>
</dbReference>
<evidence type="ECO:0000256" key="2">
    <source>
        <dbReference type="ARBA" id="ARBA00022448"/>
    </source>
</evidence>
<evidence type="ECO:0000256" key="11">
    <source>
        <dbReference type="ARBA" id="ARBA00023303"/>
    </source>
</evidence>
<gene>
    <name evidence="14" type="primary">Grin2b_1</name>
    <name evidence="14" type="ORF">E2C01_058065</name>
</gene>
<accession>A0A5B7H3P0</accession>
<dbReference type="AlphaFoldDB" id="A0A5B7H3P0"/>
<keyword evidence="5" id="KW-1133">Transmembrane helix</keyword>
<dbReference type="EMBL" id="VSRR010021463">
    <property type="protein sequence ID" value="MPC63957.1"/>
    <property type="molecule type" value="Genomic_DNA"/>
</dbReference>
<evidence type="ECO:0000256" key="4">
    <source>
        <dbReference type="ARBA" id="ARBA00022692"/>
    </source>
</evidence>
<comment type="caution">
    <text evidence="14">The sequence shown here is derived from an EMBL/GenBank/DDBJ whole genome shotgun (WGS) entry which is preliminary data.</text>
</comment>
<keyword evidence="11" id="KW-0407">Ion channel</keyword>
<evidence type="ECO:0000313" key="14">
    <source>
        <dbReference type="EMBL" id="MPC63957.1"/>
    </source>
</evidence>
<proteinExistence type="predicted"/>
<keyword evidence="15" id="KW-1185">Reference proteome</keyword>
<feature type="compositionally biased region" description="Polar residues" evidence="12">
    <location>
        <begin position="79"/>
        <end position="93"/>
    </location>
</feature>
<evidence type="ECO:0000256" key="3">
    <source>
        <dbReference type="ARBA" id="ARBA00022475"/>
    </source>
</evidence>
<sequence length="324" mass="35667">MSSKHKRVFPHTHHPLQRTSWVWVVTLSTNITQPDNSGAPEPSSSLTFRNATQVVNSRAKGMLKGVLLMQEQHETSLLASSSSPGRTFLTNSPKPAKEVSSGHRVHVGGMMPRRDWFWELTLVGSYVTHNLSLFKPLWPQTSYDFHGGNIYIAFSQKAGTIENRVNTDVMDARGYLADMLKIVMEALNATGVLRLTRGAGGKDRTGTWNGVIGVVEADIGAVDFMPNHQRKEVVDFSVAIGQDPVIIFSSAPYIIIKPMLLLQIFSPEVWACLAGAVLGGGAVLSWLRWVESSLTPTTSDMSRLPSNVILVFKMQVFQSKSYVA</sequence>